<evidence type="ECO:0000313" key="2">
    <source>
        <dbReference type="EMBL" id="OXU22176.1"/>
    </source>
</evidence>
<organism evidence="2 3">
    <name type="scientific">Trichomalopsis sarcophagae</name>
    <dbReference type="NCBI Taxonomy" id="543379"/>
    <lineage>
        <taxon>Eukaryota</taxon>
        <taxon>Metazoa</taxon>
        <taxon>Ecdysozoa</taxon>
        <taxon>Arthropoda</taxon>
        <taxon>Hexapoda</taxon>
        <taxon>Insecta</taxon>
        <taxon>Pterygota</taxon>
        <taxon>Neoptera</taxon>
        <taxon>Endopterygota</taxon>
        <taxon>Hymenoptera</taxon>
        <taxon>Apocrita</taxon>
        <taxon>Proctotrupomorpha</taxon>
        <taxon>Chalcidoidea</taxon>
        <taxon>Pteromalidae</taxon>
        <taxon>Pteromalinae</taxon>
        <taxon>Trichomalopsis</taxon>
    </lineage>
</organism>
<reference evidence="2 3" key="1">
    <citation type="journal article" date="2017" name="Curr. Biol.">
        <title>The Evolution of Venom by Co-option of Single-Copy Genes.</title>
        <authorList>
            <person name="Martinson E.O."/>
            <person name="Mrinalini"/>
            <person name="Kelkar Y.D."/>
            <person name="Chang C.H."/>
            <person name="Werren J.H."/>
        </authorList>
    </citation>
    <scope>NUCLEOTIDE SEQUENCE [LARGE SCALE GENOMIC DNA]</scope>
    <source>
        <strain evidence="2 3">Alberta</strain>
        <tissue evidence="2">Whole body</tissue>
    </source>
</reference>
<dbReference type="EMBL" id="NNAY01002067">
    <property type="protein sequence ID" value="OXU22176.1"/>
    <property type="molecule type" value="Genomic_DNA"/>
</dbReference>
<evidence type="ECO:0000313" key="3">
    <source>
        <dbReference type="Proteomes" id="UP000215335"/>
    </source>
</evidence>
<accession>A0A232EV04</accession>
<dbReference type="Proteomes" id="UP000215335">
    <property type="component" value="Unassembled WGS sequence"/>
</dbReference>
<sequence>MSQTLTYLLLLVVLIACLTNGAVADGKNSQISSKIHVLKHLNQYRLNGDAAATVNAEVAAVLVDIAFVPMEWSKSAEKPYRPFTD</sequence>
<comment type="caution">
    <text evidence="2">The sequence shown here is derived from an EMBL/GenBank/DDBJ whole genome shotgun (WGS) entry which is preliminary data.</text>
</comment>
<proteinExistence type="predicted"/>
<keyword evidence="1" id="KW-0732">Signal</keyword>
<keyword evidence="3" id="KW-1185">Reference proteome</keyword>
<evidence type="ECO:0000256" key="1">
    <source>
        <dbReference type="SAM" id="SignalP"/>
    </source>
</evidence>
<feature type="chain" id="PRO_5013008733" evidence="1">
    <location>
        <begin position="25"/>
        <end position="85"/>
    </location>
</feature>
<name>A0A232EV04_9HYME</name>
<feature type="signal peptide" evidence="1">
    <location>
        <begin position="1"/>
        <end position="24"/>
    </location>
</feature>
<dbReference type="AlphaFoldDB" id="A0A232EV04"/>
<protein>
    <submittedName>
        <fullName evidence="2">Uncharacterized protein</fullName>
    </submittedName>
</protein>
<gene>
    <name evidence="2" type="ORF">TSAR_014037</name>
</gene>